<protein>
    <submittedName>
        <fullName evidence="1">Uncharacterized protein</fullName>
    </submittedName>
</protein>
<dbReference type="EMBL" id="JRRC01321984">
    <property type="protein sequence ID" value="KHG03079.1"/>
    <property type="molecule type" value="Genomic_DNA"/>
</dbReference>
<sequence>MVVSLLVCLLLGILFHLIRVQGTHGWITRP</sequence>
<reference evidence="4" key="2">
    <citation type="submission" date="2014-09" db="EMBL/GenBank/DDBJ databases">
        <authorList>
            <person name="Mudge J."/>
            <person name="Ramaraj T."/>
            <person name="Lindquist I.E."/>
            <person name="Bharti A.K."/>
            <person name="Sundararajan A."/>
            <person name="Cameron C.T."/>
            <person name="Woodward J.E."/>
            <person name="May G.D."/>
            <person name="Brubaker C."/>
            <person name="Broadhvest J."/>
            <person name="Wilkins T.A."/>
        </authorList>
    </citation>
    <scope>NUCLEOTIDE SEQUENCE</scope>
    <source>
        <strain evidence="4">cv. AKA8401</strain>
    </source>
</reference>
<evidence type="ECO:0000313" key="4">
    <source>
        <dbReference type="Proteomes" id="UP000032142"/>
    </source>
</evidence>
<dbReference type="EMBL" id="KN403634">
    <property type="protein sequence ID" value="KHG15393.1"/>
    <property type="molecule type" value="Genomic_DNA"/>
</dbReference>
<dbReference type="EMBL" id="JRRC01477890">
    <property type="protein sequence ID" value="KHG07596.1"/>
    <property type="molecule type" value="Genomic_DNA"/>
</dbReference>
<evidence type="ECO:0000313" key="3">
    <source>
        <dbReference type="EMBL" id="KHG15393.1"/>
    </source>
</evidence>
<name>A0A0B0MU96_GOSAR</name>
<proteinExistence type="predicted"/>
<reference evidence="1" key="1">
    <citation type="submission" date="2014-09" db="EMBL/GenBank/DDBJ databases">
        <title>G. arboreum L. cv. AKA8401 A2 genome assembly version 1.0.</title>
        <authorList>
            <person name="Mudge J."/>
            <person name="Ramaraj T."/>
            <person name="Lindquist I.E."/>
            <person name="Bharti A.K."/>
            <person name="Sundararajan A."/>
            <person name="Cameron C.T."/>
            <person name="Woodward J.E."/>
            <person name="May G.D."/>
            <person name="Brubaker C."/>
            <person name="Broadhvest J."/>
            <person name="Wilkins T.A."/>
        </authorList>
    </citation>
    <scope>NUCLEOTIDE SEQUENCE</scope>
</reference>
<accession>A0A0B0MU96</accession>
<keyword evidence="4" id="KW-1185">Reference proteome</keyword>
<organism evidence="1 4">
    <name type="scientific">Gossypium arboreum</name>
    <name type="common">Tree cotton</name>
    <name type="synonym">Gossypium nanking</name>
    <dbReference type="NCBI Taxonomy" id="29729"/>
    <lineage>
        <taxon>Eukaryota</taxon>
        <taxon>Viridiplantae</taxon>
        <taxon>Streptophyta</taxon>
        <taxon>Embryophyta</taxon>
        <taxon>Tracheophyta</taxon>
        <taxon>Spermatophyta</taxon>
        <taxon>Magnoliopsida</taxon>
        <taxon>eudicotyledons</taxon>
        <taxon>Gunneridae</taxon>
        <taxon>Pentapetalae</taxon>
        <taxon>rosids</taxon>
        <taxon>malvids</taxon>
        <taxon>Malvales</taxon>
        <taxon>Malvaceae</taxon>
        <taxon>Malvoideae</taxon>
        <taxon>Gossypium</taxon>
    </lineage>
</organism>
<dbReference type="Proteomes" id="UP000032142">
    <property type="component" value="Unassembled WGS sequence"/>
</dbReference>
<evidence type="ECO:0000313" key="1">
    <source>
        <dbReference type="EMBL" id="KHG03079.1"/>
    </source>
</evidence>
<gene>
    <name evidence="3" type="ORF">F383_17250</name>
    <name evidence="1" type="ORF">F383_27563</name>
    <name evidence="2" type="ORF">F383_34583</name>
</gene>
<dbReference type="AlphaFoldDB" id="A0A0B0MU96"/>
<evidence type="ECO:0000313" key="2">
    <source>
        <dbReference type="EMBL" id="KHG07596.1"/>
    </source>
</evidence>